<dbReference type="eggNOG" id="ENOG50331UQ">
    <property type="taxonomic scope" value="Bacteria"/>
</dbReference>
<evidence type="ECO:0008006" key="4">
    <source>
        <dbReference type="Google" id="ProtNLM"/>
    </source>
</evidence>
<evidence type="ECO:0000256" key="1">
    <source>
        <dbReference type="SAM" id="SignalP"/>
    </source>
</evidence>
<dbReference type="HOGENOM" id="CLU_105323_0_0_10"/>
<dbReference type="EMBL" id="CP002345">
    <property type="protein sequence ID" value="ADQ78392.1"/>
    <property type="molecule type" value="Genomic_DNA"/>
</dbReference>
<gene>
    <name evidence="2" type="ordered locus">Palpr_0230</name>
</gene>
<feature type="chain" id="PRO_5005673786" description="DUF4142 domain-containing protein" evidence="1">
    <location>
        <begin position="21"/>
        <end position="183"/>
    </location>
</feature>
<reference key="1">
    <citation type="submission" date="2010-11" db="EMBL/GenBank/DDBJ databases">
        <title>The complete genome of Paludibacter propionicigenes DSM 17365.</title>
        <authorList>
            <consortium name="US DOE Joint Genome Institute (JGI-PGF)"/>
            <person name="Lucas S."/>
            <person name="Copeland A."/>
            <person name="Lapidus A."/>
            <person name="Bruce D."/>
            <person name="Goodwin L."/>
            <person name="Pitluck S."/>
            <person name="Kyrpides N."/>
            <person name="Mavromatis K."/>
            <person name="Ivanova N."/>
            <person name="Munk A.C."/>
            <person name="Brettin T."/>
            <person name="Detter J.C."/>
            <person name="Han C."/>
            <person name="Tapia R."/>
            <person name="Land M."/>
            <person name="Hauser L."/>
            <person name="Markowitz V."/>
            <person name="Cheng J.-F."/>
            <person name="Hugenholtz P."/>
            <person name="Woyke T."/>
            <person name="Wu D."/>
            <person name="Gronow S."/>
            <person name="Wellnitz S."/>
            <person name="Brambilla E."/>
            <person name="Klenk H.-P."/>
            <person name="Eisen J.A."/>
        </authorList>
    </citation>
    <scope>NUCLEOTIDE SEQUENCE</scope>
    <source>
        <strain>WB4</strain>
    </source>
</reference>
<dbReference type="RefSeq" id="WP_013443761.1">
    <property type="nucleotide sequence ID" value="NC_014734.1"/>
</dbReference>
<dbReference type="Proteomes" id="UP000008718">
    <property type="component" value="Chromosome"/>
</dbReference>
<dbReference type="KEGG" id="ppn:Palpr_0230"/>
<feature type="signal peptide" evidence="1">
    <location>
        <begin position="1"/>
        <end position="20"/>
    </location>
</feature>
<dbReference type="AlphaFoldDB" id="E4T111"/>
<evidence type="ECO:0000313" key="2">
    <source>
        <dbReference type="EMBL" id="ADQ78392.1"/>
    </source>
</evidence>
<keyword evidence="1" id="KW-0732">Signal</keyword>
<dbReference type="OrthoDB" id="962462at2"/>
<evidence type="ECO:0000313" key="3">
    <source>
        <dbReference type="Proteomes" id="UP000008718"/>
    </source>
</evidence>
<reference evidence="2 3" key="2">
    <citation type="journal article" date="2011" name="Stand. Genomic Sci.">
        <title>Complete genome sequence of Paludibacter propionicigenes type strain (WB4).</title>
        <authorList>
            <person name="Gronow S."/>
            <person name="Munk C."/>
            <person name="Lapidus A."/>
            <person name="Nolan M."/>
            <person name="Lucas S."/>
            <person name="Hammon N."/>
            <person name="Deshpande S."/>
            <person name="Cheng J.F."/>
            <person name="Tapia R."/>
            <person name="Han C."/>
            <person name="Goodwin L."/>
            <person name="Pitluck S."/>
            <person name="Liolios K."/>
            <person name="Ivanova N."/>
            <person name="Mavromatis K."/>
            <person name="Mikhailova N."/>
            <person name="Pati A."/>
            <person name="Chen A."/>
            <person name="Palaniappan K."/>
            <person name="Land M."/>
            <person name="Hauser L."/>
            <person name="Chang Y.J."/>
            <person name="Jeffries C.D."/>
            <person name="Brambilla E."/>
            <person name="Rohde M."/>
            <person name="Goker M."/>
            <person name="Detter J.C."/>
            <person name="Woyke T."/>
            <person name="Bristow J."/>
            <person name="Eisen J.A."/>
            <person name="Markowitz V."/>
            <person name="Hugenholtz P."/>
            <person name="Kyrpides N.C."/>
            <person name="Klenk H.P."/>
        </authorList>
    </citation>
    <scope>NUCLEOTIDE SEQUENCE [LARGE SCALE GENOMIC DNA]</scope>
    <source>
        <strain evidence="3">DSM 17365 / JCM 13257 / WB4</strain>
    </source>
</reference>
<name>E4T111_PALPW</name>
<keyword evidence="3" id="KW-1185">Reference proteome</keyword>
<proteinExistence type="predicted"/>
<organism evidence="2 3">
    <name type="scientific">Paludibacter propionicigenes (strain DSM 17365 / JCM 13257 / WB4)</name>
    <dbReference type="NCBI Taxonomy" id="694427"/>
    <lineage>
        <taxon>Bacteria</taxon>
        <taxon>Pseudomonadati</taxon>
        <taxon>Bacteroidota</taxon>
        <taxon>Bacteroidia</taxon>
        <taxon>Bacteroidales</taxon>
        <taxon>Paludibacteraceae</taxon>
        <taxon>Paludibacter</taxon>
    </lineage>
</organism>
<accession>E4T111</accession>
<sequence length="183" mass="20745">MRNLGKLTMVLLCTIFSANAQEVLIAGRTQTQATEVINTVTSVKPTFEFMSTSQAQSTENVTDEMAGNHFFGNEIAKKMYLFNDHYSYKVPVAPGNSATKTIFRKPEIYLSVKKIERYLKKSVQKGDLNSNVAQKEYDKVLTIALNILDENTDKFEQRLKSVSEDAPKLLEVYLYEVKLESIN</sequence>
<dbReference type="STRING" id="694427.Palpr_0230"/>
<protein>
    <recommendedName>
        <fullName evidence="4">DUF4142 domain-containing protein</fullName>
    </recommendedName>
</protein>